<reference evidence="1 2" key="1">
    <citation type="journal article" date="2023" name="BMC Biotechnol.">
        <title>Vitis rotundifolia cv Carlos genome sequencing.</title>
        <authorList>
            <person name="Huff M."/>
            <person name="Hulse-Kemp A."/>
            <person name="Scheffler B."/>
            <person name="Youngblood R."/>
            <person name="Simpson S."/>
            <person name="Babiker E."/>
            <person name="Staton M."/>
        </authorList>
    </citation>
    <scope>NUCLEOTIDE SEQUENCE [LARGE SCALE GENOMIC DNA]</scope>
    <source>
        <tissue evidence="1">Leaf</tissue>
    </source>
</reference>
<dbReference type="AlphaFoldDB" id="A0AA38Z0W2"/>
<protein>
    <submittedName>
        <fullName evidence="1">Uncharacterized protein</fullName>
    </submittedName>
</protein>
<gene>
    <name evidence="1" type="ORF">PVL29_019600</name>
</gene>
<dbReference type="EMBL" id="JARBHA010000015">
    <property type="protein sequence ID" value="KAJ9680331.1"/>
    <property type="molecule type" value="Genomic_DNA"/>
</dbReference>
<evidence type="ECO:0000313" key="2">
    <source>
        <dbReference type="Proteomes" id="UP001168098"/>
    </source>
</evidence>
<comment type="caution">
    <text evidence="1">The sequence shown here is derived from an EMBL/GenBank/DDBJ whole genome shotgun (WGS) entry which is preliminary data.</text>
</comment>
<accession>A0AA38Z0W2</accession>
<sequence length="172" mass="19715">MVRTLKVSVERKTFLVRFEGESGGIWCSLTEHNRGSVIALGFEKKEAIELKSYMGFNRKYRGKSRVHLMEVCFNNHGRFIRLLEFASNKKSTFPLILDRERGRGWEQIKNALSSKLVVPSSNIAEKERQCRVESINHKHVGPLYQSFVDVVKEEGPRRGGLVPVGRWARAVV</sequence>
<dbReference type="Proteomes" id="UP001168098">
    <property type="component" value="Unassembled WGS sequence"/>
</dbReference>
<keyword evidence="2" id="KW-1185">Reference proteome</keyword>
<organism evidence="1 2">
    <name type="scientific">Vitis rotundifolia</name>
    <name type="common">Muscadine grape</name>
    <dbReference type="NCBI Taxonomy" id="103349"/>
    <lineage>
        <taxon>Eukaryota</taxon>
        <taxon>Viridiplantae</taxon>
        <taxon>Streptophyta</taxon>
        <taxon>Embryophyta</taxon>
        <taxon>Tracheophyta</taxon>
        <taxon>Spermatophyta</taxon>
        <taxon>Magnoliopsida</taxon>
        <taxon>eudicotyledons</taxon>
        <taxon>Gunneridae</taxon>
        <taxon>Pentapetalae</taxon>
        <taxon>rosids</taxon>
        <taxon>Vitales</taxon>
        <taxon>Vitaceae</taxon>
        <taxon>Viteae</taxon>
        <taxon>Vitis</taxon>
    </lineage>
</organism>
<evidence type="ECO:0000313" key="1">
    <source>
        <dbReference type="EMBL" id="KAJ9680331.1"/>
    </source>
</evidence>
<proteinExistence type="predicted"/>
<name>A0AA38Z0W2_VITRO</name>